<feature type="domain" description="LptD C-terminal" evidence="2">
    <location>
        <begin position="277"/>
        <end position="654"/>
    </location>
</feature>
<dbReference type="HAMAP" id="MF_01411">
    <property type="entry name" value="LPS_assembly_LptD"/>
    <property type="match status" value="1"/>
</dbReference>
<keyword evidence="1" id="KW-0998">Cell outer membrane</keyword>
<dbReference type="EMBL" id="FWFL01000001">
    <property type="protein sequence ID" value="SLN10055.1"/>
    <property type="molecule type" value="Genomic_DNA"/>
</dbReference>
<dbReference type="GO" id="GO:0043165">
    <property type="term" value="P:Gram-negative-bacterium-type cell outer membrane assembly"/>
    <property type="evidence" value="ECO:0007669"/>
    <property type="project" value="UniProtKB-UniRule"/>
</dbReference>
<protein>
    <recommendedName>
        <fullName evidence="1">LPS-assembly protein LptD</fullName>
    </recommendedName>
</protein>
<dbReference type="Proteomes" id="UP000193827">
    <property type="component" value="Unassembled WGS sequence"/>
</dbReference>
<accession>A0A1Y5R627</accession>
<dbReference type="PANTHER" id="PTHR30189">
    <property type="entry name" value="LPS-ASSEMBLY PROTEIN"/>
    <property type="match status" value="1"/>
</dbReference>
<reference evidence="3 4" key="1">
    <citation type="submission" date="2017-03" db="EMBL/GenBank/DDBJ databases">
        <authorList>
            <person name="Afonso C.L."/>
            <person name="Miller P.J."/>
            <person name="Scott M.A."/>
            <person name="Spackman E."/>
            <person name="Goraichik I."/>
            <person name="Dimitrov K.M."/>
            <person name="Suarez D.L."/>
            <person name="Swayne D.E."/>
        </authorList>
    </citation>
    <scope>NUCLEOTIDE SEQUENCE [LARGE SCALE GENOMIC DNA]</scope>
    <source>
        <strain evidence="3 4">CECT 8287</strain>
    </source>
</reference>
<comment type="caution">
    <text evidence="1">Lacks conserved residue(s) required for the propagation of feature annotation.</text>
</comment>
<dbReference type="RefSeq" id="WP_085890439.1">
    <property type="nucleotide sequence ID" value="NZ_FWFL01000001.1"/>
</dbReference>
<keyword evidence="1" id="KW-0732">Signal</keyword>
<keyword evidence="4" id="KW-1185">Reference proteome</keyword>
<gene>
    <name evidence="1 3" type="primary">lptD</name>
    <name evidence="3" type="ORF">PEL8287_00136</name>
</gene>
<dbReference type="Pfam" id="PF04453">
    <property type="entry name" value="LptD"/>
    <property type="match status" value="1"/>
</dbReference>
<feature type="chain" id="PRO_5013414583" description="LPS-assembly protein LptD" evidence="1">
    <location>
        <begin position="23"/>
        <end position="729"/>
    </location>
</feature>
<evidence type="ECO:0000259" key="2">
    <source>
        <dbReference type="Pfam" id="PF04453"/>
    </source>
</evidence>
<dbReference type="InterPro" id="IPR050218">
    <property type="entry name" value="LptD"/>
</dbReference>
<comment type="function">
    <text evidence="1">Involved in the assembly of lipopolysaccharide (LPS) at the surface of the outer membrane.</text>
</comment>
<dbReference type="GO" id="GO:0009279">
    <property type="term" value="C:cell outer membrane"/>
    <property type="evidence" value="ECO:0007669"/>
    <property type="project" value="UniProtKB-SubCell"/>
</dbReference>
<dbReference type="GO" id="GO:1990351">
    <property type="term" value="C:transporter complex"/>
    <property type="evidence" value="ECO:0007669"/>
    <property type="project" value="TreeGrafter"/>
</dbReference>
<organism evidence="3 4">
    <name type="scientific">Roseovarius litorisediminis</name>
    <dbReference type="NCBI Taxonomy" id="1312363"/>
    <lineage>
        <taxon>Bacteria</taxon>
        <taxon>Pseudomonadati</taxon>
        <taxon>Pseudomonadota</taxon>
        <taxon>Alphaproteobacteria</taxon>
        <taxon>Rhodobacterales</taxon>
        <taxon>Roseobacteraceae</taxon>
        <taxon>Roseovarius</taxon>
    </lineage>
</organism>
<sequence precursor="true">MKRLHLLLGVLLACVSLPVILAAQTAPGAPSLPAILVADDVYLSGDDTLVAEGNVEAIYQGRRLQAKAITYDRAKDTLEITGPIILQEQGNTLILADAGMLDGDLQNGLLSGARIVMENQVQLAANELRRVNGRYMQLYKTSVTSCKVCHDGRPPLWQIRARRVIHDLQERQLYFDDAQLRVLDTPVFYLPRLRLPDPTLERATGFLIPSLKNSTLLGFGAKVPYFIRIGDHKDLTLTPFLSTKTRTLEFRYRQAFRNGTIEVEGAASDDDLGGRSQRGYIFAEGEFDLPKDFQLTFNLEAVNDDTYLVDYSYSNKDRLSSEVAAERARRDEYIRGAVTHFRTLRVGESNSTLPTLVTNAEYQRRIFPNRLGGELFLAAAAHNHFRSSDLEIDGADFDRFADGRDVTRLTASADWHRNWILPGGVLGKVQTGLAFDGFEINQAGTTSASSASEVTPSAAVHLRWPLQKVTGTGVSHVIEPMVQLAWVGGSNPDVPNDENTRIEFDEGNLFNLSHYSAPDRRERGTMAAYGVNWTRIDPDGWQSSLALGQVVRDEQQLESDGSPSFSKVSGLQTRFSDVLVAGQFKNANGLTVTARSLFDDAFDPTKAEARASWRNDLADIGATFVWLRNDPAEERPGTVSEWAFDGSYRVAKHWTGNAEWRYDAIADRSIRAGVGVNYTNECVDIAISVSRRFTSSTILEPSTDIGFTVGLRGFTTKTGDKSYVRTCRK</sequence>
<dbReference type="GO" id="GO:0015920">
    <property type="term" value="P:lipopolysaccharide transport"/>
    <property type="evidence" value="ECO:0007669"/>
    <property type="project" value="InterPro"/>
</dbReference>
<comment type="subunit">
    <text evidence="1">Component of the lipopolysaccharide transport and assembly complex.</text>
</comment>
<name>A0A1Y5R627_9RHOB</name>
<feature type="signal peptide" evidence="1">
    <location>
        <begin position="1"/>
        <end position="22"/>
    </location>
</feature>
<keyword evidence="1" id="KW-0472">Membrane</keyword>
<evidence type="ECO:0000313" key="4">
    <source>
        <dbReference type="Proteomes" id="UP000193827"/>
    </source>
</evidence>
<proteinExistence type="inferred from homology"/>
<evidence type="ECO:0000256" key="1">
    <source>
        <dbReference type="HAMAP-Rule" id="MF_01411"/>
    </source>
</evidence>
<comment type="similarity">
    <text evidence="1">Belongs to the LptD family.</text>
</comment>
<dbReference type="InterPro" id="IPR020889">
    <property type="entry name" value="LipoPS_assembly_LptD"/>
</dbReference>
<dbReference type="PANTHER" id="PTHR30189:SF1">
    <property type="entry name" value="LPS-ASSEMBLY PROTEIN LPTD"/>
    <property type="match status" value="1"/>
</dbReference>
<comment type="subcellular location">
    <subcellularLocation>
        <location evidence="1">Cell outer membrane</location>
    </subcellularLocation>
</comment>
<dbReference type="OrthoDB" id="9760225at2"/>
<dbReference type="AlphaFoldDB" id="A0A1Y5R627"/>
<dbReference type="InterPro" id="IPR007543">
    <property type="entry name" value="LptD_C"/>
</dbReference>
<evidence type="ECO:0000313" key="3">
    <source>
        <dbReference type="EMBL" id="SLN10055.1"/>
    </source>
</evidence>